<dbReference type="EMBL" id="VFML01000001">
    <property type="protein sequence ID" value="TQJ01736.1"/>
    <property type="molecule type" value="Genomic_DNA"/>
</dbReference>
<feature type="transmembrane region" description="Helical" evidence="1">
    <location>
        <begin position="84"/>
        <end position="105"/>
    </location>
</feature>
<keyword evidence="3" id="KW-1185">Reference proteome</keyword>
<feature type="transmembrane region" description="Helical" evidence="1">
    <location>
        <begin position="149"/>
        <end position="166"/>
    </location>
</feature>
<keyword evidence="1" id="KW-1133">Transmembrane helix</keyword>
<protein>
    <submittedName>
        <fullName evidence="2">Uncharacterized protein</fullName>
    </submittedName>
</protein>
<gene>
    <name evidence="2" type="ORF">FB471_1445</name>
</gene>
<sequence length="181" mass="19136">MTTHSANKAEPGAAVTAAPDGKRELTRALTHGAVGGLLAGMVFAGMTMWFMASQGVPTKLPLLAIATILQGDESLGTASPALGAVSHVVLSMAFGAAFAMVALRLRLRTDAMVILVGALYGAVLYAMNFVLLGNAAFDVFTRFNQPFQVLNHTVFGVLTALIMAVWQQYSRRANPVNRSVR</sequence>
<organism evidence="2 3">
    <name type="scientific">Amycolatopsis cihanbeyliensis</name>
    <dbReference type="NCBI Taxonomy" id="1128664"/>
    <lineage>
        <taxon>Bacteria</taxon>
        <taxon>Bacillati</taxon>
        <taxon>Actinomycetota</taxon>
        <taxon>Actinomycetes</taxon>
        <taxon>Pseudonocardiales</taxon>
        <taxon>Pseudonocardiaceae</taxon>
        <taxon>Amycolatopsis</taxon>
    </lineage>
</organism>
<dbReference type="Proteomes" id="UP000320876">
    <property type="component" value="Unassembled WGS sequence"/>
</dbReference>
<dbReference type="AlphaFoldDB" id="A0A542DFA2"/>
<accession>A0A542DFA2</accession>
<evidence type="ECO:0000256" key="1">
    <source>
        <dbReference type="SAM" id="Phobius"/>
    </source>
</evidence>
<keyword evidence="1" id="KW-0472">Membrane</keyword>
<proteinExistence type="predicted"/>
<dbReference type="RefSeq" id="WP_141996559.1">
    <property type="nucleotide sequence ID" value="NZ_VFML01000001.1"/>
</dbReference>
<reference evidence="2 3" key="1">
    <citation type="submission" date="2019-06" db="EMBL/GenBank/DDBJ databases">
        <title>Sequencing the genomes of 1000 actinobacteria strains.</title>
        <authorList>
            <person name="Klenk H.-P."/>
        </authorList>
    </citation>
    <scope>NUCLEOTIDE SEQUENCE [LARGE SCALE GENOMIC DNA]</scope>
    <source>
        <strain evidence="2 3">DSM 45679</strain>
    </source>
</reference>
<evidence type="ECO:0000313" key="3">
    <source>
        <dbReference type="Proteomes" id="UP000320876"/>
    </source>
</evidence>
<evidence type="ECO:0000313" key="2">
    <source>
        <dbReference type="EMBL" id="TQJ01736.1"/>
    </source>
</evidence>
<dbReference type="OrthoDB" id="5191950at2"/>
<keyword evidence="1" id="KW-0812">Transmembrane</keyword>
<feature type="transmembrane region" description="Helical" evidence="1">
    <location>
        <begin position="32"/>
        <end position="52"/>
    </location>
</feature>
<feature type="transmembrane region" description="Helical" evidence="1">
    <location>
        <begin position="112"/>
        <end position="137"/>
    </location>
</feature>
<comment type="caution">
    <text evidence="2">The sequence shown here is derived from an EMBL/GenBank/DDBJ whole genome shotgun (WGS) entry which is preliminary data.</text>
</comment>
<name>A0A542DFA2_AMYCI</name>